<evidence type="ECO:0000256" key="5">
    <source>
        <dbReference type="ARBA" id="ARBA00018232"/>
    </source>
</evidence>
<keyword evidence="9 12" id="KW-0413">Isomerase</keyword>
<dbReference type="FunFam" id="3.20.20.150:FF:000002">
    <property type="entry name" value="Xylose isomerase"/>
    <property type="match status" value="1"/>
</dbReference>
<dbReference type="STRING" id="661478.OP10G_2035"/>
<proteinExistence type="inferred from homology"/>
<dbReference type="Gene3D" id="3.20.20.150">
    <property type="entry name" value="Divalent-metal-dependent TIM barrel enzymes"/>
    <property type="match status" value="1"/>
</dbReference>
<comment type="cofactor">
    <cofactor evidence="12">
        <name>Mg(2+)</name>
        <dbReference type="ChEBI" id="CHEBI:18420"/>
    </cofactor>
    <text evidence="12">Binds 2 magnesium ions per subunit.</text>
</comment>
<evidence type="ECO:0000256" key="4">
    <source>
        <dbReference type="ARBA" id="ARBA00011958"/>
    </source>
</evidence>
<feature type="binding site" evidence="12">
    <location>
        <position position="268"/>
    </location>
    <ligand>
        <name>Mg(2+)</name>
        <dbReference type="ChEBI" id="CHEBI:18420"/>
        <label>2</label>
    </ligand>
</feature>
<dbReference type="InterPro" id="IPR013022">
    <property type="entry name" value="Xyl_isomerase-like_TIM-brl"/>
</dbReference>
<dbReference type="InterPro" id="IPR013452">
    <property type="entry name" value="Xylose_isom_bac"/>
</dbReference>
<keyword evidence="6 12" id="KW-0963">Cytoplasm</keyword>
<dbReference type="PANTHER" id="PTHR48408:SF1">
    <property type="entry name" value="XYLOSE ISOMERASE"/>
    <property type="match status" value="1"/>
</dbReference>
<dbReference type="OrthoDB" id="9763981at2"/>
<evidence type="ECO:0000313" key="16">
    <source>
        <dbReference type="EMBL" id="AIE85403.1"/>
    </source>
</evidence>
<feature type="binding site" evidence="12">
    <location>
        <position position="296"/>
    </location>
    <ligand>
        <name>Mg(2+)</name>
        <dbReference type="ChEBI" id="CHEBI:18420"/>
        <label>1</label>
    </ligand>
</feature>
<comment type="similarity">
    <text evidence="2 12 13">Belongs to the xylose isomerase family.</text>
</comment>
<dbReference type="NCBIfam" id="NF003998">
    <property type="entry name" value="PRK05474.1"/>
    <property type="match status" value="1"/>
</dbReference>
<dbReference type="SUPFAM" id="SSF51658">
    <property type="entry name" value="Xylose isomerase-like"/>
    <property type="match status" value="1"/>
</dbReference>
<feature type="binding site" evidence="12">
    <location>
        <position position="339"/>
    </location>
    <ligand>
        <name>Mg(2+)</name>
        <dbReference type="ChEBI" id="CHEBI:18420"/>
        <label>1</label>
    </ligand>
</feature>
<feature type="active site" evidence="12">
    <location>
        <position position="101"/>
    </location>
</feature>
<evidence type="ECO:0000256" key="3">
    <source>
        <dbReference type="ARBA" id="ARBA00011881"/>
    </source>
</evidence>
<dbReference type="Proteomes" id="UP000027982">
    <property type="component" value="Chromosome"/>
</dbReference>
<dbReference type="EC" id="5.3.1.5" evidence="4 12"/>
<dbReference type="HOGENOM" id="CLU_037261_1_0_0"/>
<accession>A0A068NPB0</accession>
<evidence type="ECO:0000256" key="1">
    <source>
        <dbReference type="ARBA" id="ARBA00004496"/>
    </source>
</evidence>
<gene>
    <name evidence="12" type="primary">xylA</name>
    <name evidence="16" type="ORF">OP10G_2035</name>
</gene>
<evidence type="ECO:0000256" key="14">
    <source>
        <dbReference type="RuleBase" id="RU000610"/>
    </source>
</evidence>
<keyword evidence="10 12" id="KW-0119">Carbohydrate metabolism</keyword>
<evidence type="ECO:0000256" key="13">
    <source>
        <dbReference type="RuleBase" id="RU000609"/>
    </source>
</evidence>
<evidence type="ECO:0000256" key="11">
    <source>
        <dbReference type="ARBA" id="ARBA00033659"/>
    </source>
</evidence>
<evidence type="ECO:0000313" key="17">
    <source>
        <dbReference type="Proteomes" id="UP000027982"/>
    </source>
</evidence>
<feature type="domain" description="Xylose isomerase-like TIM barrel" evidence="15">
    <location>
        <begin position="142"/>
        <end position="285"/>
    </location>
</feature>
<dbReference type="GO" id="GO:0042732">
    <property type="term" value="P:D-xylose metabolic process"/>
    <property type="evidence" value="ECO:0007669"/>
    <property type="project" value="UniProtKB-UniRule"/>
</dbReference>
<keyword evidence="12" id="KW-0460">Magnesium</keyword>
<dbReference type="InterPro" id="IPR036237">
    <property type="entry name" value="Xyl_isomerase-like_sf"/>
</dbReference>
<evidence type="ECO:0000256" key="6">
    <source>
        <dbReference type="ARBA" id="ARBA00022490"/>
    </source>
</evidence>
<dbReference type="NCBIfam" id="TIGR02630">
    <property type="entry name" value="xylose_isom_A"/>
    <property type="match status" value="1"/>
</dbReference>
<dbReference type="InterPro" id="IPR001998">
    <property type="entry name" value="Xylose_isomerase"/>
</dbReference>
<organism evidence="16 17">
    <name type="scientific">Fimbriimonas ginsengisoli Gsoil 348</name>
    <dbReference type="NCBI Taxonomy" id="661478"/>
    <lineage>
        <taxon>Bacteria</taxon>
        <taxon>Bacillati</taxon>
        <taxon>Armatimonadota</taxon>
        <taxon>Fimbriimonadia</taxon>
        <taxon>Fimbriimonadales</taxon>
        <taxon>Fimbriimonadaceae</taxon>
        <taxon>Fimbriimonas</taxon>
    </lineage>
</organism>
<keyword evidence="8 12" id="KW-0479">Metal-binding</keyword>
<evidence type="ECO:0000256" key="2">
    <source>
        <dbReference type="ARBA" id="ARBA00005765"/>
    </source>
</evidence>
<comment type="subunit">
    <text evidence="3 12 14">Homotetramer.</text>
</comment>
<dbReference type="AlphaFoldDB" id="A0A068NPB0"/>
<evidence type="ECO:0000256" key="7">
    <source>
        <dbReference type="ARBA" id="ARBA00022629"/>
    </source>
</evidence>
<evidence type="ECO:0000256" key="8">
    <source>
        <dbReference type="ARBA" id="ARBA00022723"/>
    </source>
</evidence>
<dbReference type="GO" id="GO:0000287">
    <property type="term" value="F:magnesium ion binding"/>
    <property type="evidence" value="ECO:0007669"/>
    <property type="project" value="UniProtKB-UniRule"/>
</dbReference>
<evidence type="ECO:0000256" key="12">
    <source>
        <dbReference type="HAMAP-Rule" id="MF_00455"/>
    </source>
</evidence>
<dbReference type="eggNOG" id="COG2115">
    <property type="taxonomic scope" value="Bacteria"/>
</dbReference>
<sequence length="437" mass="49395">MAYFPEVADKIRFEGKSSKNPLAFRHYDPDKVVGGKTMRDHFRFAVSYWHTFKGTGADPFGVGTTSRPWDVSTDPMQRAHDTMDAAFEFFTKLGVDFWCFHDRDIAPEGATFKESCDNLDNLVSHAEQQQKATGVKLLWGTACLFNHPRYQAGAATNPSPDVFAYAAAQVKHAIDATHRLGGQGYTFWGGREGYDTLKNTKMQQEREQFARLLHMAVDYKKRIGFTGQFYIEPKPMEPTKHQYDSDTEACLNFLREFDLMDHLKLNLETNHATLAGHTMQHEIRAAREAGVLGSIDANTGDELIGWDTDQFPTNVYLTTEIMLELLQMGGFTTGGLNFDAKVRRQSHETVDLFYAHIGGMDAFARGLEIAQAILDDGRLMQMVEERYAGWKGDFGQKVLQGVKSLEDCEDHVLRHGEPARASGRQERIENLINEFVL</sequence>
<dbReference type="RefSeq" id="WP_025226022.1">
    <property type="nucleotide sequence ID" value="NZ_CP007139.1"/>
</dbReference>
<dbReference type="Pfam" id="PF01261">
    <property type="entry name" value="AP_endonuc_2"/>
    <property type="match status" value="1"/>
</dbReference>
<feature type="binding site" evidence="12">
    <location>
        <position position="268"/>
    </location>
    <ligand>
        <name>Mg(2+)</name>
        <dbReference type="ChEBI" id="CHEBI:18420"/>
        <label>1</label>
    </ligand>
</feature>
<feature type="binding site" evidence="12">
    <location>
        <position position="309"/>
    </location>
    <ligand>
        <name>Mg(2+)</name>
        <dbReference type="ChEBI" id="CHEBI:18420"/>
        <label>2</label>
    </ligand>
</feature>
<name>A0A068NPB0_FIMGI</name>
<feature type="active site" evidence="12">
    <location>
        <position position="104"/>
    </location>
</feature>
<keyword evidence="17" id="KW-1185">Reference proteome</keyword>
<keyword evidence="7 12" id="KW-0859">Xylose metabolism</keyword>
<protein>
    <recommendedName>
        <fullName evidence="5 12">Xylose isomerase</fullName>
        <ecNumber evidence="4 12">5.3.1.5</ecNumber>
    </recommendedName>
</protein>
<feature type="binding site" evidence="12">
    <location>
        <position position="307"/>
    </location>
    <ligand>
        <name>Mg(2+)</name>
        <dbReference type="ChEBI" id="CHEBI:18420"/>
        <label>2</label>
    </ligand>
</feature>
<dbReference type="GO" id="GO:0009045">
    <property type="term" value="F:xylose isomerase activity"/>
    <property type="evidence" value="ECO:0007669"/>
    <property type="project" value="UniProtKB-UniRule"/>
</dbReference>
<dbReference type="EMBL" id="CP007139">
    <property type="protein sequence ID" value="AIE85403.1"/>
    <property type="molecule type" value="Genomic_DNA"/>
</dbReference>
<feature type="binding site" evidence="12">
    <location>
        <position position="232"/>
    </location>
    <ligand>
        <name>Mg(2+)</name>
        <dbReference type="ChEBI" id="CHEBI:18420"/>
        <label>1</label>
    </ligand>
</feature>
<evidence type="ECO:0000256" key="9">
    <source>
        <dbReference type="ARBA" id="ARBA00023235"/>
    </source>
</evidence>
<comment type="subcellular location">
    <subcellularLocation>
        <location evidence="1 12 14">Cytoplasm</location>
    </subcellularLocation>
</comment>
<feature type="binding site" evidence="12">
    <location>
        <position position="271"/>
    </location>
    <ligand>
        <name>Mg(2+)</name>
        <dbReference type="ChEBI" id="CHEBI:18420"/>
        <label>2</label>
    </ligand>
</feature>
<evidence type="ECO:0000259" key="15">
    <source>
        <dbReference type="Pfam" id="PF01261"/>
    </source>
</evidence>
<dbReference type="PROSITE" id="PS51415">
    <property type="entry name" value="XYLOSE_ISOMERASE"/>
    <property type="match status" value="1"/>
</dbReference>
<comment type="catalytic activity">
    <reaction evidence="11 12 13">
        <text>alpha-D-xylose = alpha-D-xylulofuranose</text>
        <dbReference type="Rhea" id="RHEA:22816"/>
        <dbReference type="ChEBI" id="CHEBI:28518"/>
        <dbReference type="ChEBI" id="CHEBI:188998"/>
        <dbReference type="EC" id="5.3.1.5"/>
    </reaction>
</comment>
<dbReference type="HAMAP" id="MF_00455">
    <property type="entry name" value="Xylose_isom_A"/>
    <property type="match status" value="1"/>
</dbReference>
<evidence type="ECO:0000256" key="10">
    <source>
        <dbReference type="ARBA" id="ARBA00023277"/>
    </source>
</evidence>
<reference evidence="16 17" key="1">
    <citation type="journal article" date="2014" name="PLoS ONE">
        <title>The first complete genome sequence of the class fimbriimonadia in the phylum armatimonadetes.</title>
        <authorList>
            <person name="Hu Z.Y."/>
            <person name="Wang Y.Z."/>
            <person name="Im W.T."/>
            <person name="Wang S.Y."/>
            <person name="Zhao G.P."/>
            <person name="Zheng H.J."/>
            <person name="Quan Z.X."/>
        </authorList>
    </citation>
    <scope>NUCLEOTIDE SEQUENCE [LARGE SCALE GENOMIC DNA]</scope>
    <source>
        <strain evidence="16">Gsoil 348</strain>
    </source>
</reference>
<dbReference type="KEGG" id="fgi:OP10G_2035"/>
<dbReference type="PANTHER" id="PTHR48408">
    <property type="match status" value="1"/>
</dbReference>
<dbReference type="GO" id="GO:0005737">
    <property type="term" value="C:cytoplasm"/>
    <property type="evidence" value="ECO:0007669"/>
    <property type="project" value="UniProtKB-SubCell"/>
</dbReference>
<dbReference type="PRINTS" id="PR00688">
    <property type="entry name" value="XYLOSISMRASE"/>
</dbReference>